<reference evidence="3 4" key="1">
    <citation type="journal article" date="2017" name="Genome Announc.">
        <title>Genome sequence of the saprophytic ascomycete Epicoccum nigrum ICMP 19927 strain isolated from New Zealand.</title>
        <authorList>
            <person name="Fokin M."/>
            <person name="Fleetwood D."/>
            <person name="Weir B.S."/>
            <person name="Villas-Boas S.G."/>
        </authorList>
    </citation>
    <scope>NUCLEOTIDE SEQUENCE [LARGE SCALE GENOMIC DNA]</scope>
    <source>
        <strain evidence="3 4">ICMP 19927</strain>
    </source>
</reference>
<dbReference type="InterPro" id="IPR036397">
    <property type="entry name" value="RNaseH_sf"/>
</dbReference>
<accession>A0A1Y2MG25</accession>
<feature type="region of interest" description="Disordered" evidence="1">
    <location>
        <begin position="466"/>
        <end position="755"/>
    </location>
</feature>
<feature type="compositionally biased region" description="Polar residues" evidence="1">
    <location>
        <begin position="536"/>
        <end position="546"/>
    </location>
</feature>
<feature type="compositionally biased region" description="Basic and acidic residues" evidence="1">
    <location>
        <begin position="552"/>
        <end position="563"/>
    </location>
</feature>
<dbReference type="OMA" id="PLYKGEQ"/>
<dbReference type="Pfam" id="PF01612">
    <property type="entry name" value="DNA_pol_A_exo1"/>
    <property type="match status" value="1"/>
</dbReference>
<dbReference type="AlphaFoldDB" id="A0A1Y2MG25"/>
<name>A0A1Y2MG25_EPING</name>
<dbReference type="PANTHER" id="PTHR47765">
    <property type="entry name" value="3'-5' EXONUCLEASE DOMAIN-CONTAINING PROTEIN"/>
    <property type="match status" value="1"/>
</dbReference>
<dbReference type="InterPro" id="IPR052408">
    <property type="entry name" value="Exonuclease_MUT-7-like"/>
</dbReference>
<dbReference type="InterPro" id="IPR002562">
    <property type="entry name" value="3'-5'_exonuclease_dom"/>
</dbReference>
<evidence type="ECO:0000256" key="1">
    <source>
        <dbReference type="SAM" id="MobiDB-lite"/>
    </source>
</evidence>
<sequence>MLFRRRVSFKGALHLRRLACDEMAAYNARTSTHHGVPSLDGAPPSFTAPDSTVTSIRQPLSSPIHVPSRTKDCRWKRGRPVTSLGRLFSTEQTGSLQTYVVTEGLGTARQTDEHQQAACAVHPNDGTRTQMVTADEAKVHSEESGAAHMISVSPADDYDAALNEQKTADSVSELGESFEISEDDITNNGTDIDYVPESPDESADPVEEDSSQNDDTSEETTETHTPLDFQIPGDVLRAAMAAPENSRASFWSSNLYRGPEDRKILVHYCKTKKVAERVAQHFVGEKVLGFDIEWKQWSHPLSIKQNVSLIQLACEDRIALFHIAMFSETTAAKIMPPTLKTILESPEITKVGVAIKGDFSRVSKHLGLEPQGIFELSRLNNLVQYHAIDPSKVSKKLVSLTNQVEQHLQLPLYKGGQLIEDPEDTYSVRSSDWSLPLNHQQIHYAAADAYAGFRLYDVLEEKRKKLKPTPPRPLICDYDARPKVKSSDSKPRKKRAKAVKTKEAAVAVAEESSAPAEQEDDEVEDEQIGDTEESSKSSQDTDSYETAQEDFLDSHQLEGKESLSSEESYESTDESDDSCSIGSLPSPIQEEPTAAAVVGQRRVGRINLNRLKGPDPGYPTLPKLHGGDNIYTSSDEDLVDISERHEEAGLHEEDESVESESVVNLEEDQETDEFDDSELEEALQDLSIDSDGELHEMSSQASSDESAPSPARFELSAESGSDESNVEASFEQDLQDDKPTEPAAPSTSYDPAFDKEEQQLLLGLLYDSDVIEYLHSPTPSPPSSPFTPTELSLSLSPQPKPQLSAPTSPSQPPEYALATSWAQSYLASSIPSLSSRTPSHIRATVPHLRAYHMWRHQELPLDTIARLLREPPLPPSTVGSYVLQAITLERMEYADEEVREVLMGLPEALRRGKWRALAEKVGAR</sequence>
<dbReference type="EMBL" id="KZ107838">
    <property type="protein sequence ID" value="OSS54739.1"/>
    <property type="molecule type" value="Genomic_DNA"/>
</dbReference>
<dbReference type="InParanoid" id="A0A1Y2MG25"/>
<evidence type="ECO:0000313" key="3">
    <source>
        <dbReference type="EMBL" id="OSS54739.1"/>
    </source>
</evidence>
<proteinExistence type="predicted"/>
<feature type="region of interest" description="Disordered" evidence="1">
    <location>
        <begin position="775"/>
        <end position="814"/>
    </location>
</feature>
<feature type="compositionally biased region" description="Acidic residues" evidence="1">
    <location>
        <begin position="517"/>
        <end position="532"/>
    </location>
</feature>
<organism evidence="3 4">
    <name type="scientific">Epicoccum nigrum</name>
    <name type="common">Soil fungus</name>
    <name type="synonym">Epicoccum purpurascens</name>
    <dbReference type="NCBI Taxonomy" id="105696"/>
    <lineage>
        <taxon>Eukaryota</taxon>
        <taxon>Fungi</taxon>
        <taxon>Dikarya</taxon>
        <taxon>Ascomycota</taxon>
        <taxon>Pezizomycotina</taxon>
        <taxon>Dothideomycetes</taxon>
        <taxon>Pleosporomycetidae</taxon>
        <taxon>Pleosporales</taxon>
        <taxon>Pleosporineae</taxon>
        <taxon>Didymellaceae</taxon>
        <taxon>Epicoccum</taxon>
    </lineage>
</organism>
<feature type="compositionally biased region" description="Low complexity" evidence="1">
    <location>
        <begin position="698"/>
        <end position="711"/>
    </location>
</feature>
<feature type="compositionally biased region" description="Low complexity" evidence="1">
    <location>
        <begin position="504"/>
        <end position="516"/>
    </location>
</feature>
<evidence type="ECO:0000313" key="4">
    <source>
        <dbReference type="Proteomes" id="UP000193240"/>
    </source>
</evidence>
<feature type="region of interest" description="Disordered" evidence="1">
    <location>
        <begin position="167"/>
        <end position="229"/>
    </location>
</feature>
<feature type="compositionally biased region" description="Acidic residues" evidence="1">
    <location>
        <begin position="665"/>
        <end position="691"/>
    </location>
</feature>
<dbReference type="GO" id="GO:0008408">
    <property type="term" value="F:3'-5' exonuclease activity"/>
    <property type="evidence" value="ECO:0007669"/>
    <property type="project" value="InterPro"/>
</dbReference>
<dbReference type="GO" id="GO:0006139">
    <property type="term" value="P:nucleobase-containing compound metabolic process"/>
    <property type="evidence" value="ECO:0007669"/>
    <property type="project" value="InterPro"/>
</dbReference>
<dbReference type="PANTHER" id="PTHR47765:SF2">
    <property type="entry name" value="EXONUCLEASE MUT-7 HOMOLOG"/>
    <property type="match status" value="1"/>
</dbReference>
<dbReference type="InterPro" id="IPR012337">
    <property type="entry name" value="RNaseH-like_sf"/>
</dbReference>
<evidence type="ECO:0000259" key="2">
    <source>
        <dbReference type="SMART" id="SM00474"/>
    </source>
</evidence>
<feature type="compositionally biased region" description="Basic and acidic residues" evidence="1">
    <location>
        <begin position="641"/>
        <end position="651"/>
    </location>
</feature>
<protein>
    <recommendedName>
        <fullName evidence="2">3'-5' exonuclease domain-containing protein</fullName>
    </recommendedName>
</protein>
<feature type="compositionally biased region" description="Acidic residues" evidence="1">
    <location>
        <begin position="567"/>
        <end position="577"/>
    </location>
</feature>
<dbReference type="SMART" id="SM00474">
    <property type="entry name" value="35EXOc"/>
    <property type="match status" value="1"/>
</dbReference>
<gene>
    <name evidence="3" type="ORF">B5807_01611</name>
</gene>
<dbReference type="Gene3D" id="3.30.420.10">
    <property type="entry name" value="Ribonuclease H-like superfamily/Ribonuclease H"/>
    <property type="match status" value="1"/>
</dbReference>
<dbReference type="Proteomes" id="UP000193240">
    <property type="component" value="Unassembled WGS sequence"/>
</dbReference>
<feature type="region of interest" description="Disordered" evidence="1">
    <location>
        <begin position="32"/>
        <end position="52"/>
    </location>
</feature>
<feature type="compositionally biased region" description="Acidic residues" evidence="1">
    <location>
        <begin position="198"/>
        <end position="220"/>
    </location>
</feature>
<feature type="compositionally biased region" description="Low complexity" evidence="1">
    <location>
        <begin position="786"/>
        <end position="797"/>
    </location>
</feature>
<dbReference type="STRING" id="105696.A0A1Y2MG25"/>
<feature type="compositionally biased region" description="Basic and acidic residues" evidence="1">
    <location>
        <begin position="478"/>
        <end position="490"/>
    </location>
</feature>
<feature type="domain" description="3'-5' exonuclease" evidence="2">
    <location>
        <begin position="266"/>
        <end position="464"/>
    </location>
</feature>
<keyword evidence="4" id="KW-1185">Reference proteome</keyword>
<dbReference type="GO" id="GO:0003676">
    <property type="term" value="F:nucleic acid binding"/>
    <property type="evidence" value="ECO:0007669"/>
    <property type="project" value="InterPro"/>
</dbReference>
<dbReference type="CDD" id="cd06141">
    <property type="entry name" value="WRN_exo"/>
    <property type="match status" value="1"/>
</dbReference>
<dbReference type="SUPFAM" id="SSF53098">
    <property type="entry name" value="Ribonuclease H-like"/>
    <property type="match status" value="1"/>
</dbReference>